<evidence type="ECO:0000313" key="18">
    <source>
        <dbReference type="EMBL" id="MBB5221945.1"/>
    </source>
</evidence>
<dbReference type="Gene3D" id="3.30.565.10">
    <property type="entry name" value="Histidine kinase-like ATPase, C-terminal domain"/>
    <property type="match status" value="1"/>
</dbReference>
<evidence type="ECO:0000256" key="10">
    <source>
        <dbReference type="ARBA" id="ARBA00022777"/>
    </source>
</evidence>
<dbReference type="Proteomes" id="UP000549457">
    <property type="component" value="Unassembled WGS sequence"/>
</dbReference>
<dbReference type="SMART" id="SM00304">
    <property type="entry name" value="HAMP"/>
    <property type="match status" value="1"/>
</dbReference>
<keyword evidence="9" id="KW-0547">Nucleotide-binding</keyword>
<keyword evidence="13" id="KW-0902">Two-component regulatory system</keyword>
<keyword evidence="19" id="KW-1185">Reference proteome</keyword>
<dbReference type="Pfam" id="PF00512">
    <property type="entry name" value="HisKA"/>
    <property type="match status" value="1"/>
</dbReference>
<evidence type="ECO:0000256" key="15">
    <source>
        <dbReference type="SAM" id="Phobius"/>
    </source>
</evidence>
<feature type="domain" description="HAMP" evidence="17">
    <location>
        <begin position="182"/>
        <end position="233"/>
    </location>
</feature>
<keyword evidence="6" id="KW-0597">Phosphoprotein</keyword>
<evidence type="ECO:0000256" key="5">
    <source>
        <dbReference type="ARBA" id="ARBA00022519"/>
    </source>
</evidence>
<evidence type="ECO:0000256" key="8">
    <source>
        <dbReference type="ARBA" id="ARBA00022692"/>
    </source>
</evidence>
<keyword evidence="4" id="KW-1003">Cell membrane</keyword>
<dbReference type="SUPFAM" id="SSF55874">
    <property type="entry name" value="ATPase domain of HSP90 chaperone/DNA topoisomerase II/histidine kinase"/>
    <property type="match status" value="1"/>
</dbReference>
<dbReference type="SUPFAM" id="SSF47384">
    <property type="entry name" value="Homodimeric domain of signal transducing histidine kinase"/>
    <property type="match status" value="1"/>
</dbReference>
<dbReference type="Pfam" id="PF02518">
    <property type="entry name" value="HATPase_c"/>
    <property type="match status" value="1"/>
</dbReference>
<protein>
    <recommendedName>
        <fullName evidence="3">histidine kinase</fullName>
        <ecNumber evidence="3">2.7.13.3</ecNumber>
    </recommendedName>
</protein>
<feature type="transmembrane region" description="Helical" evidence="15">
    <location>
        <begin position="14"/>
        <end position="38"/>
    </location>
</feature>
<dbReference type="InterPro" id="IPR004358">
    <property type="entry name" value="Sig_transdc_His_kin-like_C"/>
</dbReference>
<dbReference type="PANTHER" id="PTHR44936">
    <property type="entry name" value="SENSOR PROTEIN CREC"/>
    <property type="match status" value="1"/>
</dbReference>
<keyword evidence="5" id="KW-0997">Cell inner membrane</keyword>
<sequence length="441" mass="47797">MAFSSLRRFLPRSLFGRALAILLVPIVVLQLVVGLVFFQRHYLRVSEQMSRSVAYMLAYATAQLDSSDTPAEAELRLVALARPLGLAMRFEPGKGVTPGVRRDFFDFTGAVIAETFREAIVEPVAIDFSDSRAAVLEIGTRLGALHVEVPRDRLSVANPHQLLVLMILAAIILSLVAVIFLRNQVRPIRALAEASDEFGKGRSVPFRPTGAEEVRRAGAAFLSMRARLERQIEQRTQMLSGVSHDLRSPLTRMKLTLAMMDDCEETRDLSQDVDQMERMLGAFLAFARGDGLETTAPADPVSLAAAVVEAARREGRQVRLEAVDVPSGTMIPMRAGAVGRALSNLVGNGARHGSEVLITVRLAPRTVSFIVEDDGPGIAEADRGRALQPFARLDEARTPSDGNVGLGLSIALDVARSHGGSLELGDSLELGGLRAILRLPR</sequence>
<comment type="catalytic activity">
    <reaction evidence="1">
        <text>ATP + protein L-histidine = ADP + protein N-phospho-L-histidine.</text>
        <dbReference type="EC" id="2.7.13.3"/>
    </reaction>
</comment>
<dbReference type="RefSeq" id="WP_184148385.1">
    <property type="nucleotide sequence ID" value="NZ_JACHFM010000002.1"/>
</dbReference>
<dbReference type="EMBL" id="JACHFM010000002">
    <property type="protein sequence ID" value="MBB5221945.1"/>
    <property type="molecule type" value="Genomic_DNA"/>
</dbReference>
<dbReference type="GO" id="GO:0000155">
    <property type="term" value="F:phosphorelay sensor kinase activity"/>
    <property type="evidence" value="ECO:0007669"/>
    <property type="project" value="InterPro"/>
</dbReference>
<evidence type="ECO:0000259" key="16">
    <source>
        <dbReference type="PROSITE" id="PS50109"/>
    </source>
</evidence>
<dbReference type="AlphaFoldDB" id="A0A840SMX7"/>
<accession>A0A840SMX7</accession>
<organism evidence="18 19">
    <name type="scientific">Amaricoccus macauensis</name>
    <dbReference type="NCBI Taxonomy" id="57001"/>
    <lineage>
        <taxon>Bacteria</taxon>
        <taxon>Pseudomonadati</taxon>
        <taxon>Pseudomonadota</taxon>
        <taxon>Alphaproteobacteria</taxon>
        <taxon>Rhodobacterales</taxon>
        <taxon>Paracoccaceae</taxon>
        <taxon>Amaricoccus</taxon>
    </lineage>
</organism>
<dbReference type="SMART" id="SM00388">
    <property type="entry name" value="HisKA"/>
    <property type="match status" value="1"/>
</dbReference>
<dbReference type="PANTHER" id="PTHR44936:SF5">
    <property type="entry name" value="SENSOR HISTIDINE KINASE ENVZ"/>
    <property type="match status" value="1"/>
</dbReference>
<dbReference type="Gene3D" id="6.10.340.10">
    <property type="match status" value="1"/>
</dbReference>
<dbReference type="InterPro" id="IPR036890">
    <property type="entry name" value="HATPase_C_sf"/>
</dbReference>
<evidence type="ECO:0000256" key="6">
    <source>
        <dbReference type="ARBA" id="ARBA00022553"/>
    </source>
</evidence>
<dbReference type="SMART" id="SM00387">
    <property type="entry name" value="HATPase_c"/>
    <property type="match status" value="1"/>
</dbReference>
<dbReference type="PRINTS" id="PR00344">
    <property type="entry name" value="BCTRLSENSOR"/>
</dbReference>
<dbReference type="InterPro" id="IPR005467">
    <property type="entry name" value="His_kinase_dom"/>
</dbReference>
<dbReference type="CDD" id="cd06225">
    <property type="entry name" value="HAMP"/>
    <property type="match status" value="1"/>
</dbReference>
<evidence type="ECO:0000256" key="4">
    <source>
        <dbReference type="ARBA" id="ARBA00022475"/>
    </source>
</evidence>
<keyword evidence="10 18" id="KW-0418">Kinase</keyword>
<dbReference type="PROSITE" id="PS50109">
    <property type="entry name" value="HIS_KIN"/>
    <property type="match status" value="1"/>
</dbReference>
<dbReference type="GO" id="GO:0005524">
    <property type="term" value="F:ATP binding"/>
    <property type="evidence" value="ECO:0007669"/>
    <property type="project" value="UniProtKB-KW"/>
</dbReference>
<evidence type="ECO:0000256" key="3">
    <source>
        <dbReference type="ARBA" id="ARBA00012438"/>
    </source>
</evidence>
<feature type="transmembrane region" description="Helical" evidence="15">
    <location>
        <begin position="162"/>
        <end position="181"/>
    </location>
</feature>
<evidence type="ECO:0000313" key="19">
    <source>
        <dbReference type="Proteomes" id="UP000549457"/>
    </source>
</evidence>
<dbReference type="Gene3D" id="1.10.287.130">
    <property type="match status" value="1"/>
</dbReference>
<evidence type="ECO:0000259" key="17">
    <source>
        <dbReference type="PROSITE" id="PS50885"/>
    </source>
</evidence>
<comment type="subcellular location">
    <subcellularLocation>
        <location evidence="2">Cell inner membrane</location>
        <topology evidence="2">Multi-pass membrane protein</topology>
    </subcellularLocation>
</comment>
<keyword evidence="7 18" id="KW-0808">Transferase</keyword>
<evidence type="ECO:0000256" key="13">
    <source>
        <dbReference type="ARBA" id="ARBA00023012"/>
    </source>
</evidence>
<dbReference type="InterPro" id="IPR003660">
    <property type="entry name" value="HAMP_dom"/>
</dbReference>
<evidence type="ECO:0000256" key="11">
    <source>
        <dbReference type="ARBA" id="ARBA00022840"/>
    </source>
</evidence>
<keyword evidence="14 15" id="KW-0472">Membrane</keyword>
<evidence type="ECO:0000256" key="1">
    <source>
        <dbReference type="ARBA" id="ARBA00000085"/>
    </source>
</evidence>
<reference evidence="18 19" key="1">
    <citation type="submission" date="2020-08" db="EMBL/GenBank/DDBJ databases">
        <title>Genomic Encyclopedia of Type Strains, Phase IV (KMG-IV): sequencing the most valuable type-strain genomes for metagenomic binning, comparative biology and taxonomic classification.</title>
        <authorList>
            <person name="Goeker M."/>
        </authorList>
    </citation>
    <scope>NUCLEOTIDE SEQUENCE [LARGE SCALE GENOMIC DNA]</scope>
    <source>
        <strain evidence="18 19">DSM 101730</strain>
    </source>
</reference>
<dbReference type="InterPro" id="IPR050980">
    <property type="entry name" value="2C_sensor_his_kinase"/>
</dbReference>
<evidence type="ECO:0000256" key="14">
    <source>
        <dbReference type="ARBA" id="ARBA00023136"/>
    </source>
</evidence>
<comment type="caution">
    <text evidence="18">The sequence shown here is derived from an EMBL/GenBank/DDBJ whole genome shotgun (WGS) entry which is preliminary data.</text>
</comment>
<evidence type="ECO:0000256" key="7">
    <source>
        <dbReference type="ARBA" id="ARBA00022679"/>
    </source>
</evidence>
<keyword evidence="12 15" id="KW-1133">Transmembrane helix</keyword>
<feature type="domain" description="Histidine kinase" evidence="16">
    <location>
        <begin position="241"/>
        <end position="441"/>
    </location>
</feature>
<name>A0A840SMX7_9RHOB</name>
<keyword evidence="8 15" id="KW-0812">Transmembrane</keyword>
<keyword evidence="11" id="KW-0067">ATP-binding</keyword>
<dbReference type="CDD" id="cd00082">
    <property type="entry name" value="HisKA"/>
    <property type="match status" value="1"/>
</dbReference>
<dbReference type="InterPro" id="IPR036097">
    <property type="entry name" value="HisK_dim/P_sf"/>
</dbReference>
<evidence type="ECO:0000256" key="2">
    <source>
        <dbReference type="ARBA" id="ARBA00004429"/>
    </source>
</evidence>
<evidence type="ECO:0000256" key="9">
    <source>
        <dbReference type="ARBA" id="ARBA00022741"/>
    </source>
</evidence>
<dbReference type="PROSITE" id="PS50885">
    <property type="entry name" value="HAMP"/>
    <property type="match status" value="1"/>
</dbReference>
<proteinExistence type="predicted"/>
<dbReference type="InterPro" id="IPR003661">
    <property type="entry name" value="HisK_dim/P_dom"/>
</dbReference>
<evidence type="ECO:0000256" key="12">
    <source>
        <dbReference type="ARBA" id="ARBA00022989"/>
    </source>
</evidence>
<dbReference type="InterPro" id="IPR003594">
    <property type="entry name" value="HATPase_dom"/>
</dbReference>
<dbReference type="GO" id="GO:0005886">
    <property type="term" value="C:plasma membrane"/>
    <property type="evidence" value="ECO:0007669"/>
    <property type="project" value="UniProtKB-SubCell"/>
</dbReference>
<dbReference type="EC" id="2.7.13.3" evidence="3"/>
<gene>
    <name evidence="18" type="ORF">HNP73_001881</name>
</gene>